<dbReference type="EMBL" id="KZ293649">
    <property type="protein sequence ID" value="PBK97560.1"/>
    <property type="molecule type" value="Genomic_DNA"/>
</dbReference>
<keyword evidence="3" id="KW-1185">Reference proteome</keyword>
<evidence type="ECO:0000313" key="2">
    <source>
        <dbReference type="EMBL" id="PBK97560.1"/>
    </source>
</evidence>
<proteinExistence type="predicted"/>
<evidence type="ECO:0000256" key="1">
    <source>
        <dbReference type="SAM" id="MobiDB-lite"/>
    </source>
</evidence>
<accession>A0A2H3DU16</accession>
<feature type="compositionally biased region" description="Basic and acidic residues" evidence="1">
    <location>
        <begin position="183"/>
        <end position="193"/>
    </location>
</feature>
<dbReference type="Proteomes" id="UP000217790">
    <property type="component" value="Unassembled WGS sequence"/>
</dbReference>
<gene>
    <name evidence="2" type="ORF">ARMGADRAFT_1076027</name>
</gene>
<evidence type="ECO:0000313" key="3">
    <source>
        <dbReference type="Proteomes" id="UP000217790"/>
    </source>
</evidence>
<name>A0A2H3DU16_ARMGA</name>
<dbReference type="OrthoDB" id="3056403at2759"/>
<feature type="compositionally biased region" description="Basic and acidic residues" evidence="1">
    <location>
        <begin position="85"/>
        <end position="97"/>
    </location>
</feature>
<feature type="compositionally biased region" description="Acidic residues" evidence="1">
    <location>
        <begin position="170"/>
        <end position="182"/>
    </location>
</feature>
<organism evidence="2 3">
    <name type="scientific">Armillaria gallica</name>
    <name type="common">Bulbous honey fungus</name>
    <name type="synonym">Armillaria bulbosa</name>
    <dbReference type="NCBI Taxonomy" id="47427"/>
    <lineage>
        <taxon>Eukaryota</taxon>
        <taxon>Fungi</taxon>
        <taxon>Dikarya</taxon>
        <taxon>Basidiomycota</taxon>
        <taxon>Agaricomycotina</taxon>
        <taxon>Agaricomycetes</taxon>
        <taxon>Agaricomycetidae</taxon>
        <taxon>Agaricales</taxon>
        <taxon>Marasmiineae</taxon>
        <taxon>Physalacriaceae</taxon>
        <taxon>Armillaria</taxon>
    </lineage>
</organism>
<dbReference type="AlphaFoldDB" id="A0A2H3DU16"/>
<dbReference type="InParanoid" id="A0A2H3DU16"/>
<protein>
    <submittedName>
        <fullName evidence="2">Uncharacterized protein</fullName>
    </submittedName>
</protein>
<feature type="compositionally biased region" description="Basic and acidic residues" evidence="1">
    <location>
        <begin position="38"/>
        <end position="48"/>
    </location>
</feature>
<reference evidence="3" key="1">
    <citation type="journal article" date="2017" name="Nat. Ecol. Evol.">
        <title>Genome expansion and lineage-specific genetic innovations in the forest pathogenic fungi Armillaria.</title>
        <authorList>
            <person name="Sipos G."/>
            <person name="Prasanna A.N."/>
            <person name="Walter M.C."/>
            <person name="O'Connor E."/>
            <person name="Balint B."/>
            <person name="Krizsan K."/>
            <person name="Kiss B."/>
            <person name="Hess J."/>
            <person name="Varga T."/>
            <person name="Slot J."/>
            <person name="Riley R."/>
            <person name="Boka B."/>
            <person name="Rigling D."/>
            <person name="Barry K."/>
            <person name="Lee J."/>
            <person name="Mihaltcheva S."/>
            <person name="LaButti K."/>
            <person name="Lipzen A."/>
            <person name="Waldron R."/>
            <person name="Moloney N.M."/>
            <person name="Sperisen C."/>
            <person name="Kredics L."/>
            <person name="Vagvoelgyi C."/>
            <person name="Patrignani A."/>
            <person name="Fitzpatrick D."/>
            <person name="Nagy I."/>
            <person name="Doyle S."/>
            <person name="Anderson J.B."/>
            <person name="Grigoriev I.V."/>
            <person name="Gueldener U."/>
            <person name="Muensterkoetter M."/>
            <person name="Nagy L.G."/>
        </authorList>
    </citation>
    <scope>NUCLEOTIDE SEQUENCE [LARGE SCALE GENOMIC DNA]</scope>
    <source>
        <strain evidence="3">Ar21-2</strain>
    </source>
</reference>
<sequence>MLLLGRDFHVAEMESAEVTTELSFSVQRSIIERRIEKGKGKTTERPMDEGILGQKRKKPKRPETGKLTEGVTAAPETGTGHVNQKHTEPPPKVKQEELSSTNVYLNDFKNMIAMQRIRISQMREGIAPTVPNQGIVFNEKGSAWFRSQVLGDRNQDRSPGVPLPPPPDNGPDDEDNGDDDRDKDDKSQREGNCRNKGRCPNDGEESTPGDDPFIPTTPMRELSAITPRRSMETKALFTEHKFQQIMEFIRANLGMKIMIPDGLKPSRVDSKSMTKYDGTASRETFWEWLRSVVFTYRAAHLGGLERDEERVLILDTMLAGMAKSWFQRRISRLGEHRPSFMDIVLELYKRFIHDSALQDARAAFKAASWEDTDMTVQGWSELLCQLVDDMDVPPNEYSTKEKLMMGLPGYLRSRIFGDKMSIEYNSLEELLQSALDVEYAVHISKTQNWSFRAWSFLATFLPLSLG</sequence>
<dbReference type="STRING" id="47427.A0A2H3DU16"/>
<feature type="region of interest" description="Disordered" evidence="1">
    <location>
        <begin position="38"/>
        <end position="97"/>
    </location>
</feature>
<feature type="region of interest" description="Disordered" evidence="1">
    <location>
        <begin position="152"/>
        <end position="219"/>
    </location>
</feature>